<dbReference type="Gene3D" id="3.40.1550.20">
    <property type="entry name" value="Transcriptional regulator MraZ domain"/>
    <property type="match status" value="1"/>
</dbReference>
<dbReference type="InterPro" id="IPR035644">
    <property type="entry name" value="MraZ_C"/>
</dbReference>
<evidence type="ECO:0000256" key="1">
    <source>
        <dbReference type="ARBA" id="ARBA00013860"/>
    </source>
</evidence>
<proteinExistence type="inferred from homology"/>
<dbReference type="RefSeq" id="WP_006722386.1">
    <property type="nucleotide sequence ID" value="NZ_CABJEU010000001.1"/>
</dbReference>
<evidence type="ECO:0000313" key="13">
    <source>
        <dbReference type="Proteomes" id="UP000283983"/>
    </source>
</evidence>
<dbReference type="GO" id="GO:0009295">
    <property type="term" value="C:nucleoid"/>
    <property type="evidence" value="ECO:0007669"/>
    <property type="project" value="UniProtKB-SubCell"/>
</dbReference>
<dbReference type="InterPro" id="IPR003444">
    <property type="entry name" value="MraZ"/>
</dbReference>
<dbReference type="GO" id="GO:0005737">
    <property type="term" value="C:cytoplasm"/>
    <property type="evidence" value="ECO:0007669"/>
    <property type="project" value="UniProtKB-UniRule"/>
</dbReference>
<organism evidence="11 13">
    <name type="scientific">Collinsella intestinalis</name>
    <dbReference type="NCBI Taxonomy" id="147207"/>
    <lineage>
        <taxon>Bacteria</taxon>
        <taxon>Bacillati</taxon>
        <taxon>Actinomycetota</taxon>
        <taxon>Coriobacteriia</taxon>
        <taxon>Coriobacteriales</taxon>
        <taxon>Coriobacteriaceae</taxon>
        <taxon>Collinsella</taxon>
    </lineage>
</organism>
<evidence type="ECO:0000313" key="14">
    <source>
        <dbReference type="Proteomes" id="UP000286050"/>
    </source>
</evidence>
<dbReference type="CDD" id="cd16321">
    <property type="entry name" value="MraZ_C"/>
    <property type="match status" value="1"/>
</dbReference>
<evidence type="ECO:0000259" key="8">
    <source>
        <dbReference type="PROSITE" id="PS51740"/>
    </source>
</evidence>
<dbReference type="Proteomes" id="UP000286050">
    <property type="component" value="Unassembled WGS sequence"/>
</dbReference>
<dbReference type="HAMAP" id="MF_01008">
    <property type="entry name" value="MraZ"/>
    <property type="match status" value="1"/>
</dbReference>
<dbReference type="GO" id="GO:0000976">
    <property type="term" value="F:transcription cis-regulatory region binding"/>
    <property type="evidence" value="ECO:0007669"/>
    <property type="project" value="TreeGrafter"/>
</dbReference>
<dbReference type="InterPro" id="IPR037914">
    <property type="entry name" value="SpoVT-AbrB_sf"/>
</dbReference>
<dbReference type="Proteomes" id="UP000283983">
    <property type="component" value="Unassembled WGS sequence"/>
</dbReference>
<name>A0A414NH02_9ACTN</name>
<dbReference type="PANTHER" id="PTHR34701">
    <property type="entry name" value="TRANSCRIPTIONAL REGULATOR MRAZ"/>
    <property type="match status" value="1"/>
</dbReference>
<comment type="similarity">
    <text evidence="7">Belongs to the MraZ family.</text>
</comment>
<keyword evidence="4 7" id="KW-0805">Transcription regulation</keyword>
<dbReference type="OrthoDB" id="9807753at2"/>
<evidence type="ECO:0000256" key="4">
    <source>
        <dbReference type="ARBA" id="ARBA00023015"/>
    </source>
</evidence>
<dbReference type="GO" id="GO:0003700">
    <property type="term" value="F:DNA-binding transcription factor activity"/>
    <property type="evidence" value="ECO:0007669"/>
    <property type="project" value="UniProtKB-UniRule"/>
</dbReference>
<dbReference type="PANTHER" id="PTHR34701:SF1">
    <property type="entry name" value="TRANSCRIPTIONAL REGULATOR MRAZ"/>
    <property type="match status" value="1"/>
</dbReference>
<reference evidence="9" key="3">
    <citation type="submission" date="2021-02" db="EMBL/GenBank/DDBJ databases">
        <title>Infant gut strain persistence is associated with maternal origin, phylogeny, and functional potential including surface adhesion and iron acquisition.</title>
        <authorList>
            <person name="Lou Y.C."/>
        </authorList>
    </citation>
    <scope>NUCLEOTIDE SEQUENCE</scope>
    <source>
        <strain evidence="9">L3_128_245G1_dasL3_128_245G1_concoct_49</strain>
    </source>
</reference>
<dbReference type="InterPro" id="IPR007159">
    <property type="entry name" value="SpoVT-AbrB_dom"/>
</dbReference>
<evidence type="ECO:0000256" key="7">
    <source>
        <dbReference type="HAMAP-Rule" id="MF_01008"/>
    </source>
</evidence>
<evidence type="ECO:0000313" key="11">
    <source>
        <dbReference type="EMBL" id="RHF39018.1"/>
    </source>
</evidence>
<dbReference type="EMBL" id="QSJI01000001">
    <property type="protein sequence ID" value="RHD57554.1"/>
    <property type="molecule type" value="Genomic_DNA"/>
</dbReference>
<dbReference type="CDD" id="cd16320">
    <property type="entry name" value="MraZ_N"/>
    <property type="match status" value="1"/>
</dbReference>
<dbReference type="InParanoid" id="A0A414NH02"/>
<dbReference type="Proteomes" id="UP000405524">
    <property type="component" value="Unassembled WGS sequence"/>
</dbReference>
<feature type="domain" description="SpoVT-AbrB" evidence="8">
    <location>
        <begin position="84"/>
        <end position="127"/>
    </location>
</feature>
<evidence type="ECO:0000313" key="15">
    <source>
        <dbReference type="Proteomes" id="UP000405524"/>
    </source>
</evidence>
<reference evidence="12 15" key="2">
    <citation type="submission" date="2019-10" db="EMBL/GenBank/DDBJ databases">
        <authorList>
            <person name="Wolf R A."/>
        </authorList>
    </citation>
    <scope>NUCLEOTIDE SEQUENCE [LARGE SCALE GENOMIC DNA]</scope>
    <source>
        <strain evidence="12">Collinsella_intestinalis_DSM_13632</strain>
    </source>
</reference>
<dbReference type="InterPro" id="IPR038619">
    <property type="entry name" value="MraZ_sf"/>
</dbReference>
<evidence type="ECO:0000256" key="3">
    <source>
        <dbReference type="ARBA" id="ARBA00022737"/>
    </source>
</evidence>
<dbReference type="PROSITE" id="PS51740">
    <property type="entry name" value="SPOVT_ABRB"/>
    <property type="match status" value="1"/>
</dbReference>
<dbReference type="EMBL" id="QSLJ01000001">
    <property type="protein sequence ID" value="RHF39018.1"/>
    <property type="molecule type" value="Genomic_DNA"/>
</dbReference>
<evidence type="ECO:0000256" key="5">
    <source>
        <dbReference type="ARBA" id="ARBA00023125"/>
    </source>
</evidence>
<keyword evidence="5 7" id="KW-0238">DNA-binding</keyword>
<keyword evidence="3" id="KW-0677">Repeat</keyword>
<dbReference type="GO" id="GO:2000143">
    <property type="term" value="P:negative regulation of DNA-templated transcription initiation"/>
    <property type="evidence" value="ECO:0007669"/>
    <property type="project" value="TreeGrafter"/>
</dbReference>
<dbReference type="AlphaFoldDB" id="A0A414NH02"/>
<dbReference type="Proteomes" id="UP000738879">
    <property type="component" value="Unassembled WGS sequence"/>
</dbReference>
<sequence>MYFNGTYDRNLDAKGRLSLPPAFKKQLEEHVRVLPAPEKEVDALYVFTEDTFKVWLDSVFEAKGGFDPTNRSHRMVKEALYGAAITLEIDSAARISLPEAARKKAHLDREVTVVGSDDRLVIWDRETYAARQAETEDILADFFD</sequence>
<gene>
    <name evidence="7 12" type="primary">mraZ</name>
    <name evidence="11" type="ORF">DW682_04940</name>
    <name evidence="10" type="ORF">DW787_01565</name>
    <name evidence="12" type="ORF">JKKLCJKK_00664</name>
    <name evidence="9" type="ORF">KHY67_00990</name>
</gene>
<dbReference type="EMBL" id="CABWIC010000007">
    <property type="protein sequence ID" value="VWL92937.1"/>
    <property type="molecule type" value="Genomic_DNA"/>
</dbReference>
<evidence type="ECO:0000313" key="12">
    <source>
        <dbReference type="EMBL" id="VWL92937.1"/>
    </source>
</evidence>
<dbReference type="EMBL" id="JAGZJA010000001">
    <property type="protein sequence ID" value="MBS5146275.1"/>
    <property type="molecule type" value="Genomic_DNA"/>
</dbReference>
<keyword evidence="6 7" id="KW-0804">Transcription</keyword>
<dbReference type="InterPro" id="IPR035642">
    <property type="entry name" value="MraZ_N"/>
</dbReference>
<evidence type="ECO:0000313" key="9">
    <source>
        <dbReference type="EMBL" id="MBS5146275.1"/>
    </source>
</evidence>
<evidence type="ECO:0000256" key="2">
    <source>
        <dbReference type="ARBA" id="ARBA00022490"/>
    </source>
</evidence>
<dbReference type="SUPFAM" id="SSF89447">
    <property type="entry name" value="AbrB/MazE/MraZ-like"/>
    <property type="match status" value="1"/>
</dbReference>
<dbReference type="Pfam" id="PF02381">
    <property type="entry name" value="MraZ"/>
    <property type="match status" value="2"/>
</dbReference>
<accession>A0A414NH02</accession>
<keyword evidence="2 7" id="KW-0963">Cytoplasm</keyword>
<dbReference type="GeneID" id="77465650"/>
<reference evidence="13 14" key="1">
    <citation type="submission" date="2018-08" db="EMBL/GenBank/DDBJ databases">
        <title>A genome reference for cultivated species of the human gut microbiota.</title>
        <authorList>
            <person name="Zou Y."/>
            <person name="Xue W."/>
            <person name="Luo G."/>
        </authorList>
    </citation>
    <scope>NUCLEOTIDE SEQUENCE [LARGE SCALE GENOMIC DNA]</scope>
    <source>
        <strain evidence="11 13">AM25-33</strain>
        <strain evidence="10 14">AM30-5LB</strain>
    </source>
</reference>
<evidence type="ECO:0000256" key="6">
    <source>
        <dbReference type="ARBA" id="ARBA00023163"/>
    </source>
</evidence>
<comment type="subunit">
    <text evidence="7">Forms oligomers.</text>
</comment>
<comment type="subcellular location">
    <subcellularLocation>
        <location evidence="7">Cytoplasm</location>
        <location evidence="7">Nucleoid</location>
    </subcellularLocation>
</comment>
<evidence type="ECO:0000313" key="10">
    <source>
        <dbReference type="EMBL" id="RHD57554.1"/>
    </source>
</evidence>
<dbReference type="InterPro" id="IPR020603">
    <property type="entry name" value="MraZ_dom"/>
</dbReference>
<dbReference type="FunCoup" id="A0A414NH02">
    <property type="interactions" value="14"/>
</dbReference>
<protein>
    <recommendedName>
        <fullName evidence="1 7">Transcriptional regulator MraZ</fullName>
    </recommendedName>
</protein>
<keyword evidence="13" id="KW-1185">Reference proteome</keyword>